<accession>A0A7W9PD34</accession>
<feature type="compositionally biased region" description="Low complexity" evidence="1">
    <location>
        <begin position="37"/>
        <end position="49"/>
    </location>
</feature>
<evidence type="ECO:0000313" key="2">
    <source>
        <dbReference type="EMBL" id="MBB5913686.1"/>
    </source>
</evidence>
<organism evidence="2 3">
    <name type="scientific">Nocardia transvalensis</name>
    <dbReference type="NCBI Taxonomy" id="37333"/>
    <lineage>
        <taxon>Bacteria</taxon>
        <taxon>Bacillati</taxon>
        <taxon>Actinomycetota</taxon>
        <taxon>Actinomycetes</taxon>
        <taxon>Mycobacteriales</taxon>
        <taxon>Nocardiaceae</taxon>
        <taxon>Nocardia</taxon>
    </lineage>
</organism>
<dbReference type="Proteomes" id="UP000540412">
    <property type="component" value="Unassembled WGS sequence"/>
</dbReference>
<name>A0A7W9PD34_9NOCA</name>
<evidence type="ECO:0000313" key="3">
    <source>
        <dbReference type="Proteomes" id="UP000540412"/>
    </source>
</evidence>
<evidence type="ECO:0000256" key="1">
    <source>
        <dbReference type="SAM" id="MobiDB-lite"/>
    </source>
</evidence>
<sequence>MRRGALLGGLAVVAVAAVSGCDSRVGIEGTDYDSGDTTSSAAAPEAPAPAAETSVTIALENRDPAAADALTRWAIDLQELPTPSLVNKCWTMAPRNVETMYADKQAILGALAEPGADDGTSITWKGPAAPGRTGVTVVAQRSDIATGYACPRVFPSGTDAAFTDADARHTVRRYLARATGKPLDPADREATHPLLCTAATTWDPTGSGSSATPPLAAEPDKFAGARSFVDQSITSDQLRRGYLTVSAPVTGAAGVQQERTFTVRETEQGYCIGDVSP</sequence>
<dbReference type="PROSITE" id="PS51257">
    <property type="entry name" value="PROKAR_LIPOPROTEIN"/>
    <property type="match status" value="1"/>
</dbReference>
<comment type="caution">
    <text evidence="2">The sequence shown here is derived from an EMBL/GenBank/DDBJ whole genome shotgun (WGS) entry which is preliminary data.</text>
</comment>
<keyword evidence="3" id="KW-1185">Reference proteome</keyword>
<dbReference type="RefSeq" id="WP_040744354.1">
    <property type="nucleotide sequence ID" value="NZ_JACHIT010000001.1"/>
</dbReference>
<dbReference type="EMBL" id="JACHIT010000001">
    <property type="protein sequence ID" value="MBB5913686.1"/>
    <property type="molecule type" value="Genomic_DNA"/>
</dbReference>
<protein>
    <submittedName>
        <fullName evidence="2">Uncharacterized protein</fullName>
    </submittedName>
</protein>
<proteinExistence type="predicted"/>
<gene>
    <name evidence="2" type="ORF">BJY24_002553</name>
</gene>
<reference evidence="2 3" key="1">
    <citation type="submission" date="2020-08" db="EMBL/GenBank/DDBJ databases">
        <title>Sequencing the genomes of 1000 actinobacteria strains.</title>
        <authorList>
            <person name="Klenk H.-P."/>
        </authorList>
    </citation>
    <scope>NUCLEOTIDE SEQUENCE [LARGE SCALE GENOMIC DNA]</scope>
    <source>
        <strain evidence="2 3">DSM 43582</strain>
    </source>
</reference>
<feature type="region of interest" description="Disordered" evidence="1">
    <location>
        <begin position="29"/>
        <end position="49"/>
    </location>
</feature>
<dbReference type="AlphaFoldDB" id="A0A7W9PD34"/>